<feature type="transmembrane region" description="Helical" evidence="1">
    <location>
        <begin position="73"/>
        <end position="93"/>
    </location>
</feature>
<name>A0A917G3E0_9BACI</name>
<comment type="caution">
    <text evidence="2">The sequence shown here is derived from an EMBL/GenBank/DDBJ whole genome shotgun (WGS) entry which is preliminary data.</text>
</comment>
<keyword evidence="1" id="KW-0812">Transmembrane</keyword>
<evidence type="ECO:0000313" key="3">
    <source>
        <dbReference type="Proteomes" id="UP000616608"/>
    </source>
</evidence>
<reference evidence="2" key="1">
    <citation type="journal article" date="2014" name="Int. J. Syst. Evol. Microbiol.">
        <title>Complete genome sequence of Corynebacterium casei LMG S-19264T (=DSM 44701T), isolated from a smear-ripened cheese.</title>
        <authorList>
            <consortium name="US DOE Joint Genome Institute (JGI-PGF)"/>
            <person name="Walter F."/>
            <person name="Albersmeier A."/>
            <person name="Kalinowski J."/>
            <person name="Ruckert C."/>
        </authorList>
    </citation>
    <scope>NUCLEOTIDE SEQUENCE</scope>
    <source>
        <strain evidence="2">CGMCC 1.15760</strain>
    </source>
</reference>
<keyword evidence="1" id="KW-0472">Membrane</keyword>
<evidence type="ECO:0000313" key="2">
    <source>
        <dbReference type="EMBL" id="GGG20669.1"/>
    </source>
</evidence>
<dbReference type="RefSeq" id="WP_188614307.1">
    <property type="nucleotide sequence ID" value="NZ_BMJT01000004.1"/>
</dbReference>
<reference evidence="2" key="2">
    <citation type="submission" date="2020-09" db="EMBL/GenBank/DDBJ databases">
        <authorList>
            <person name="Sun Q."/>
            <person name="Zhou Y."/>
        </authorList>
    </citation>
    <scope>NUCLEOTIDE SEQUENCE</scope>
    <source>
        <strain evidence="2">CGMCC 1.15760</strain>
    </source>
</reference>
<keyword evidence="1" id="KW-1133">Transmembrane helix</keyword>
<keyword evidence="3" id="KW-1185">Reference proteome</keyword>
<feature type="transmembrane region" description="Helical" evidence="1">
    <location>
        <begin position="7"/>
        <end position="29"/>
    </location>
</feature>
<organism evidence="2 3">
    <name type="scientific">Lysinibacillus alkalisoli</name>
    <dbReference type="NCBI Taxonomy" id="1911548"/>
    <lineage>
        <taxon>Bacteria</taxon>
        <taxon>Bacillati</taxon>
        <taxon>Bacillota</taxon>
        <taxon>Bacilli</taxon>
        <taxon>Bacillales</taxon>
        <taxon>Bacillaceae</taxon>
        <taxon>Lysinibacillus</taxon>
    </lineage>
</organism>
<feature type="transmembrane region" description="Helical" evidence="1">
    <location>
        <begin position="49"/>
        <end position="66"/>
    </location>
</feature>
<dbReference type="AlphaFoldDB" id="A0A917G3E0"/>
<gene>
    <name evidence="2" type="ORF">GCM10007425_13860</name>
</gene>
<feature type="transmembrane region" description="Helical" evidence="1">
    <location>
        <begin position="99"/>
        <end position="121"/>
    </location>
</feature>
<evidence type="ECO:0000256" key="1">
    <source>
        <dbReference type="SAM" id="Phobius"/>
    </source>
</evidence>
<proteinExistence type="predicted"/>
<sequence>MKHVIRIILLTVFLVVTASIWDGLFSTTLVKLLLNVDFIWPNSTIVLDFTYHLLTTTVIYVIFISLPARYQKIYIVSLFFITLFLYFILSTIAIQSFPITIWALSGWIVIHLLFMMLLATYRKTYTHKK</sequence>
<accession>A0A917G3E0</accession>
<protein>
    <submittedName>
        <fullName evidence="2">Uncharacterized protein</fullName>
    </submittedName>
</protein>
<dbReference type="EMBL" id="BMJT01000004">
    <property type="protein sequence ID" value="GGG20669.1"/>
    <property type="molecule type" value="Genomic_DNA"/>
</dbReference>
<dbReference type="Proteomes" id="UP000616608">
    <property type="component" value="Unassembled WGS sequence"/>
</dbReference>